<organism evidence="4 5">
    <name type="scientific">Megaselia scalaris</name>
    <name type="common">Humpbacked fly</name>
    <name type="synonym">Phora scalaris</name>
    <dbReference type="NCBI Taxonomy" id="36166"/>
    <lineage>
        <taxon>Eukaryota</taxon>
        <taxon>Metazoa</taxon>
        <taxon>Ecdysozoa</taxon>
        <taxon>Arthropoda</taxon>
        <taxon>Hexapoda</taxon>
        <taxon>Insecta</taxon>
        <taxon>Pterygota</taxon>
        <taxon>Neoptera</taxon>
        <taxon>Endopterygota</taxon>
        <taxon>Diptera</taxon>
        <taxon>Brachycera</taxon>
        <taxon>Muscomorpha</taxon>
        <taxon>Platypezoidea</taxon>
        <taxon>Phoridae</taxon>
        <taxon>Megaseliini</taxon>
        <taxon>Megaselia</taxon>
    </lineage>
</organism>
<dbReference type="InterPro" id="IPR036249">
    <property type="entry name" value="Thioredoxin-like_sf"/>
</dbReference>
<dbReference type="EMBL" id="CAQQ02019672">
    <property type="status" value="NOT_ANNOTATED_CDS"/>
    <property type="molecule type" value="Genomic_DNA"/>
</dbReference>
<keyword evidence="5" id="KW-1185">Reference proteome</keyword>
<evidence type="ECO:0000259" key="2">
    <source>
        <dbReference type="PROSITE" id="PS50404"/>
    </source>
</evidence>
<dbReference type="PROSITE" id="PS50404">
    <property type="entry name" value="GST_NTER"/>
    <property type="match status" value="1"/>
</dbReference>
<dbReference type="SFLD" id="SFLDG00358">
    <property type="entry name" value="Main_(cytGST)"/>
    <property type="match status" value="1"/>
</dbReference>
<dbReference type="Gene3D" id="3.40.30.10">
    <property type="entry name" value="Glutaredoxin"/>
    <property type="match status" value="1"/>
</dbReference>
<dbReference type="SFLD" id="SFLDS00019">
    <property type="entry name" value="Glutathione_Transferase_(cytos"/>
    <property type="match status" value="1"/>
</dbReference>
<dbReference type="Proteomes" id="UP000015102">
    <property type="component" value="Unassembled WGS sequence"/>
</dbReference>
<dbReference type="SUPFAM" id="SSF47616">
    <property type="entry name" value="GST C-terminal domain-like"/>
    <property type="match status" value="1"/>
</dbReference>
<reference evidence="5" key="1">
    <citation type="submission" date="2013-02" db="EMBL/GenBank/DDBJ databases">
        <authorList>
            <person name="Hughes D."/>
        </authorList>
    </citation>
    <scope>NUCLEOTIDE SEQUENCE</scope>
    <source>
        <strain>Durham</strain>
        <strain evidence="5">NC isolate 2 -- Noor lab</strain>
    </source>
</reference>
<protein>
    <submittedName>
        <fullName evidence="4">Uncharacterized protein</fullName>
    </submittedName>
</protein>
<accession>T1GHS4</accession>
<dbReference type="STRING" id="36166.T1GHS4"/>
<comment type="similarity">
    <text evidence="1">Belongs to the GST superfamily.</text>
</comment>
<evidence type="ECO:0000313" key="5">
    <source>
        <dbReference type="Proteomes" id="UP000015102"/>
    </source>
</evidence>
<dbReference type="PROSITE" id="PS50405">
    <property type="entry name" value="GST_CTER"/>
    <property type="match status" value="1"/>
</dbReference>
<feature type="domain" description="GST N-terminal" evidence="2">
    <location>
        <begin position="2"/>
        <end position="83"/>
    </location>
</feature>
<dbReference type="FunFam" id="1.20.1050.10:FF:000007">
    <property type="entry name" value="Glutathione S-transferase 1-1"/>
    <property type="match status" value="1"/>
</dbReference>
<dbReference type="InterPro" id="IPR036282">
    <property type="entry name" value="Glutathione-S-Trfase_C_sf"/>
</dbReference>
<evidence type="ECO:0000256" key="1">
    <source>
        <dbReference type="RuleBase" id="RU003494"/>
    </source>
</evidence>
<dbReference type="AlphaFoldDB" id="T1GHS4"/>
<dbReference type="FunFam" id="3.40.30.10:FF:000208">
    <property type="entry name" value="glutathione S-transferase 1"/>
    <property type="match status" value="1"/>
</dbReference>
<dbReference type="SFLD" id="SFLDG01153">
    <property type="entry name" value="Main.4:_Theta-like"/>
    <property type="match status" value="1"/>
</dbReference>
<dbReference type="PANTHER" id="PTHR43969">
    <property type="entry name" value="GLUTATHIONE S TRANSFERASE D10, ISOFORM A-RELATED"/>
    <property type="match status" value="1"/>
</dbReference>
<dbReference type="SUPFAM" id="SSF52833">
    <property type="entry name" value="Thioredoxin-like"/>
    <property type="match status" value="1"/>
</dbReference>
<dbReference type="InterPro" id="IPR004046">
    <property type="entry name" value="GST_C"/>
</dbReference>
<dbReference type="Pfam" id="PF00043">
    <property type="entry name" value="GST_C"/>
    <property type="match status" value="1"/>
</dbReference>
<dbReference type="GO" id="GO:0006749">
    <property type="term" value="P:glutathione metabolic process"/>
    <property type="evidence" value="ECO:0007669"/>
    <property type="project" value="TreeGrafter"/>
</dbReference>
<dbReference type="EnsemblMetazoa" id="MESCA002984-RA">
    <property type="protein sequence ID" value="MESCA002984-PA"/>
    <property type="gene ID" value="MESCA002984"/>
</dbReference>
<dbReference type="InterPro" id="IPR004045">
    <property type="entry name" value="Glutathione_S-Trfase_N"/>
</dbReference>
<feature type="domain" description="GST C-terminal" evidence="3">
    <location>
        <begin position="91"/>
        <end position="211"/>
    </location>
</feature>
<name>T1GHS4_MEGSC</name>
<dbReference type="PANTHER" id="PTHR43969:SF4">
    <property type="entry name" value="FI01423P-RELATED"/>
    <property type="match status" value="1"/>
</dbReference>
<dbReference type="CDD" id="cd03177">
    <property type="entry name" value="GST_C_Delta_Epsilon"/>
    <property type="match status" value="1"/>
</dbReference>
<evidence type="ECO:0000259" key="3">
    <source>
        <dbReference type="PROSITE" id="PS50405"/>
    </source>
</evidence>
<dbReference type="Gene3D" id="1.20.1050.10">
    <property type="match status" value="1"/>
</dbReference>
<sequence>MSKPILYGVDTSGPTRFCLSTAKAIGLELELRSVDFTKGEHKTPEYTKINPIQTTPVLEDNGIFITDSHVICTYLVQKYGSEKDQELYPKDIVSRTMVDQKLFFDTGVLFINLCKVLTVAFSPAPKIPQSVLDEILKSYDILEAFLSKTAFIAGNTFTLADICCMITVSSCAFVPIDSTKYPNLSAWFSKMKQLPYFYITEKGAKQLISNVLPKL</sequence>
<dbReference type="InterPro" id="IPR040079">
    <property type="entry name" value="Glutathione_S-Trfase"/>
</dbReference>
<dbReference type="GO" id="GO:0004364">
    <property type="term" value="F:glutathione transferase activity"/>
    <property type="evidence" value="ECO:0007669"/>
    <property type="project" value="TreeGrafter"/>
</dbReference>
<proteinExistence type="inferred from homology"/>
<evidence type="ECO:0000313" key="4">
    <source>
        <dbReference type="EnsemblMetazoa" id="MESCA002984-PA"/>
    </source>
</evidence>
<dbReference type="InterPro" id="IPR010987">
    <property type="entry name" value="Glutathione-S-Trfase_C-like"/>
</dbReference>
<dbReference type="Pfam" id="PF02798">
    <property type="entry name" value="GST_N"/>
    <property type="match status" value="1"/>
</dbReference>
<reference evidence="4" key="2">
    <citation type="submission" date="2015-06" db="UniProtKB">
        <authorList>
            <consortium name="EnsemblMetazoa"/>
        </authorList>
    </citation>
    <scope>IDENTIFICATION</scope>
</reference>
<dbReference type="HOGENOM" id="CLU_011226_2_1_1"/>